<dbReference type="PANTHER" id="PTHR17630">
    <property type="entry name" value="DIENELACTONE HYDROLASE"/>
    <property type="match status" value="1"/>
</dbReference>
<dbReference type="Proteomes" id="UP000815677">
    <property type="component" value="Unassembled WGS sequence"/>
</dbReference>
<evidence type="ECO:0000259" key="1">
    <source>
        <dbReference type="Pfam" id="PF01738"/>
    </source>
</evidence>
<reference evidence="2" key="1">
    <citation type="submission" date="2014-09" db="EMBL/GenBank/DDBJ databases">
        <title>Genome sequence of the luminous mushroom Mycena chlorophos for searching fungal bioluminescence genes.</title>
        <authorList>
            <person name="Tanaka Y."/>
            <person name="Kasuga D."/>
            <person name="Oba Y."/>
            <person name="Hase S."/>
            <person name="Sato K."/>
            <person name="Oba Y."/>
            <person name="Sakakibara Y."/>
        </authorList>
    </citation>
    <scope>NUCLEOTIDE SEQUENCE</scope>
</reference>
<dbReference type="SUPFAM" id="SSF53474">
    <property type="entry name" value="alpha/beta-Hydrolases"/>
    <property type="match status" value="1"/>
</dbReference>
<dbReference type="GO" id="GO:0016787">
    <property type="term" value="F:hydrolase activity"/>
    <property type="evidence" value="ECO:0007669"/>
    <property type="project" value="UniProtKB-KW"/>
</dbReference>
<dbReference type="EMBL" id="DF848599">
    <property type="protein sequence ID" value="GAT54271.1"/>
    <property type="molecule type" value="Genomic_DNA"/>
</dbReference>
<sequence length="267" mass="30194">MQASALQDLVIAAAPSDCCLTGYPHTGTARGTFVSIADINTYIARPPRKEQEKRVILYFPDVWGIDEFQNGQLLCDYFAANGFLVLALDYFQGDSLAAYRKKNPDPNIPVTTLPGFNFEAWKAKHKAFAKLAVPRWIEAVKLQFGAPKVILLLSNPINNTHRHAKHEIRLREAASVTASARQTDHAFPVEARRRAEALLVERAQQLAEADDVKNNEEAKERLKFQFQLFSGVQHGFALRGDMRDAWQRYAKEESAAGIVRWFKMFMD</sequence>
<protein>
    <submittedName>
        <fullName evidence="2">Dienelactone hydrolase</fullName>
    </submittedName>
</protein>
<dbReference type="PANTHER" id="PTHR17630:SF44">
    <property type="entry name" value="PROTEIN AIM2"/>
    <property type="match status" value="1"/>
</dbReference>
<keyword evidence="3" id="KW-1185">Reference proteome</keyword>
<feature type="domain" description="Dienelactone hydrolase" evidence="1">
    <location>
        <begin position="39"/>
        <end position="102"/>
    </location>
</feature>
<dbReference type="Gene3D" id="3.40.50.1820">
    <property type="entry name" value="alpha/beta hydrolase"/>
    <property type="match status" value="1"/>
</dbReference>
<name>A0ABQ0LT92_MYCCL</name>
<dbReference type="InterPro" id="IPR002925">
    <property type="entry name" value="Dienelactn_hydro"/>
</dbReference>
<dbReference type="InterPro" id="IPR029058">
    <property type="entry name" value="AB_hydrolase_fold"/>
</dbReference>
<accession>A0ABQ0LT92</accession>
<dbReference type="Pfam" id="PF01738">
    <property type="entry name" value="DLH"/>
    <property type="match status" value="1"/>
</dbReference>
<keyword evidence="2" id="KW-0378">Hydrolase</keyword>
<evidence type="ECO:0000313" key="3">
    <source>
        <dbReference type="Proteomes" id="UP000815677"/>
    </source>
</evidence>
<organism evidence="2 3">
    <name type="scientific">Mycena chlorophos</name>
    <name type="common">Agaric fungus</name>
    <name type="synonym">Agaricus chlorophos</name>
    <dbReference type="NCBI Taxonomy" id="658473"/>
    <lineage>
        <taxon>Eukaryota</taxon>
        <taxon>Fungi</taxon>
        <taxon>Dikarya</taxon>
        <taxon>Basidiomycota</taxon>
        <taxon>Agaricomycotina</taxon>
        <taxon>Agaricomycetes</taxon>
        <taxon>Agaricomycetidae</taxon>
        <taxon>Agaricales</taxon>
        <taxon>Marasmiineae</taxon>
        <taxon>Mycenaceae</taxon>
        <taxon>Mycena</taxon>
    </lineage>
</organism>
<evidence type="ECO:0000313" key="2">
    <source>
        <dbReference type="EMBL" id="GAT54271.1"/>
    </source>
</evidence>
<proteinExistence type="predicted"/>
<gene>
    <name evidence="2" type="ORF">MCHLO_11139</name>
</gene>